<evidence type="ECO:0000256" key="7">
    <source>
        <dbReference type="SAM" id="MobiDB-lite"/>
    </source>
</evidence>
<dbReference type="AlphaFoldDB" id="A4D146"/>
<comment type="subcellular location">
    <subcellularLocation>
        <location evidence="1 6">Membrane</location>
        <topology evidence="1 6">Multi-pass membrane protein</topology>
    </subcellularLocation>
</comment>
<evidence type="ECO:0000313" key="8">
    <source>
        <dbReference type="EMBL" id="EAL24263.1"/>
    </source>
</evidence>
<evidence type="ECO:0000256" key="5">
    <source>
        <dbReference type="ARBA" id="ARBA00023136"/>
    </source>
</evidence>
<name>A4D146_HUMAN</name>
<evidence type="ECO:0000256" key="6">
    <source>
        <dbReference type="RuleBase" id="RU365065"/>
    </source>
</evidence>
<dbReference type="GO" id="GO:0016020">
    <property type="term" value="C:membrane"/>
    <property type="evidence" value="ECO:0007669"/>
    <property type="project" value="UniProtKB-SubCell"/>
</dbReference>
<keyword evidence="4 6" id="KW-1133">Transmembrane helix</keyword>
<gene>
    <name evidence="8" type="primary">LOC402642</name>
    <name evidence="8" type="ORF">tcag7.944</name>
</gene>
<reference evidence="8" key="1">
    <citation type="journal article" date="2003" name="Science">
        <title>Human chromosome 7: DNA sequence and biology.</title>
        <authorList>
            <person name="Scherer S.W."/>
            <person name="Cheung J."/>
            <person name="MacDonald J.R."/>
            <person name="Osborne L.R."/>
            <person name="Nakabayashi K."/>
            <person name="Herbrick J.A."/>
            <person name="Carson A.R."/>
            <person name="Parker-Katiraee L."/>
            <person name="Skaug J."/>
            <person name="Khaja R."/>
            <person name="Zhang J."/>
            <person name="Hudek A.K."/>
            <person name="Li M."/>
            <person name="Haddad M."/>
            <person name="Duggan G.E."/>
            <person name="Fernandez B.A."/>
            <person name="Kanematsu E."/>
            <person name="Gentles S."/>
            <person name="Christopoulos C.C."/>
            <person name="Choufani S."/>
            <person name="Kwasnicka D."/>
            <person name="Zheng X.H."/>
            <person name="Lai Z."/>
            <person name="Nusskern D."/>
            <person name="Zhang Q."/>
            <person name="Gu Z."/>
            <person name="Lu F."/>
            <person name="Zeesman S."/>
            <person name="Nowaczyk M.J."/>
            <person name="Teshima I."/>
            <person name="Chitayat D."/>
            <person name="Shuman C."/>
            <person name="Weksberg R."/>
            <person name="Zackai E.H."/>
            <person name="Grebe T.A."/>
            <person name="Cox S.R."/>
            <person name="Kirkpatrick S.J."/>
            <person name="Rahman N."/>
            <person name="Friedman J.M."/>
            <person name="Heng H.H."/>
            <person name="Pelicci P.G."/>
            <person name="Lo-Coco F."/>
            <person name="Belloni E."/>
            <person name="Shaffer L.G."/>
            <person name="Pober B."/>
            <person name="Morton C.C."/>
            <person name="Gusella J.F."/>
            <person name="Bruns G.A."/>
            <person name="Korf B.R."/>
            <person name="Quade B.J."/>
            <person name="Ligon A.H."/>
            <person name="Ferguson H."/>
            <person name="Higgins A.W."/>
            <person name="Leach N.T."/>
            <person name="Herrick S.R."/>
            <person name="Lemyre E."/>
            <person name="Farra C.G."/>
            <person name="Kim H.G."/>
            <person name="Summers A.M."/>
            <person name="Gripp K.W."/>
            <person name="Roberts W."/>
            <person name="Szatmari P."/>
            <person name="Winsor E.J."/>
            <person name="Grzeschik K.H."/>
            <person name="Teebi A."/>
            <person name="Minassian B.A."/>
            <person name="Kere J."/>
            <person name="Armengol L."/>
            <person name="Pujana M.A."/>
            <person name="Estivill X."/>
            <person name="Wilson M.D."/>
            <person name="Koop B.F."/>
            <person name="Tosi S."/>
            <person name="Moore G.E."/>
            <person name="Boright A.P."/>
            <person name="Zlotorynski E."/>
            <person name="Kerem B."/>
            <person name="Kroisel P.M."/>
            <person name="Petek E."/>
            <person name="Oscier D.G."/>
            <person name="Mould S.J."/>
            <person name="Dohner H."/>
            <person name="Dohner K."/>
            <person name="Rommens J.M."/>
            <person name="Vincent J.B."/>
            <person name="Venter J.C."/>
            <person name="Li P.W."/>
            <person name="Mural R.J."/>
            <person name="Adams M.D."/>
            <person name="Tsui L.C."/>
        </authorList>
    </citation>
    <scope>NUCLEOTIDE SEQUENCE [LARGE SCALE GENOMIC DNA]</scope>
</reference>
<comment type="similarity">
    <text evidence="6">Belongs to the ferroportin (FP) (TC 2.A.100) family. SLC40A subfamily.</text>
</comment>
<keyword evidence="6" id="KW-0406">Ion transport</keyword>
<dbReference type="PANTHER" id="PTHR11660">
    <property type="entry name" value="SOLUTE CARRIER FAMILY 40 MEMBER"/>
    <property type="match status" value="1"/>
</dbReference>
<keyword evidence="3 6" id="KW-0812">Transmembrane</keyword>
<dbReference type="PANTHER" id="PTHR11660:SF50">
    <property type="entry name" value="SOLUTE CARRIER FAMILY 40 MEMBER"/>
    <property type="match status" value="1"/>
</dbReference>
<dbReference type="Pfam" id="PF06963">
    <property type="entry name" value="FPN1"/>
    <property type="match status" value="1"/>
</dbReference>
<dbReference type="InterPro" id="IPR009716">
    <property type="entry name" value="Ferroportin-1"/>
</dbReference>
<feature type="transmembrane region" description="Helical" evidence="6">
    <location>
        <begin position="55"/>
        <end position="80"/>
    </location>
</feature>
<organism evidence="8">
    <name type="scientific">Homo sapiens</name>
    <name type="common">Human</name>
    <dbReference type="NCBI Taxonomy" id="9606"/>
    <lineage>
        <taxon>Eukaryota</taxon>
        <taxon>Metazoa</taxon>
        <taxon>Chordata</taxon>
        <taxon>Craniata</taxon>
        <taxon>Vertebrata</taxon>
        <taxon>Euteleostomi</taxon>
        <taxon>Mammalia</taxon>
        <taxon>Eutheria</taxon>
        <taxon>Euarchontoglires</taxon>
        <taxon>Primates</taxon>
        <taxon>Haplorrhini</taxon>
        <taxon>Catarrhini</taxon>
        <taxon>Hominidae</taxon>
        <taxon>Homo</taxon>
    </lineage>
</organism>
<keyword evidence="5 6" id="KW-0472">Membrane</keyword>
<proteinExistence type="inferred from homology"/>
<accession>A4D146</accession>
<comment type="function">
    <text evidence="6">May be involved in iron transport and iron homeostasis.</text>
</comment>
<evidence type="ECO:0000256" key="1">
    <source>
        <dbReference type="ARBA" id="ARBA00004141"/>
    </source>
</evidence>
<protein>
    <recommendedName>
        <fullName evidence="6">Solute carrier family 40 member</fullName>
    </recommendedName>
</protein>
<comment type="caution">
    <text evidence="6">Lacks conserved residue(s) required for the propagation of feature annotation.</text>
</comment>
<sequence length="167" mass="18359">MAEVLKHRGCTWGEATGLVTSAGVNDPRHCFSVGGDQMWHFAMSVFLVELYGHNLLLSAVFGLVVAGYVLIFGVLIGDWIEKKPRNKERLRHRLLHCPDACAPLQEADGTNLGWLAHCGLLCTGDHPSGLGKPGRHGADRHHPEGLDRELTGDNRGQLVGEWYRPGY</sequence>
<dbReference type="EMBL" id="CH236948">
    <property type="protein sequence ID" value="EAL24263.1"/>
    <property type="molecule type" value="Genomic_DNA"/>
</dbReference>
<reference evidence="8" key="2">
    <citation type="submission" date="2004-06" db="EMBL/GenBank/DDBJ databases">
        <authorList>
            <person name="Scherer S.W."/>
            <person name="Cheung J."/>
            <person name="MacDonald J.R."/>
            <person name="Osborne L.R."/>
            <person name="Nakabayashi K."/>
            <person name="Herbrick J.-A."/>
            <person name="Carson A.R."/>
            <person name="Parker-Katiraee L."/>
            <person name="Skaug J."/>
            <person name="Khaja R."/>
            <person name="Zhang J."/>
            <person name="Hudek A.K."/>
            <person name="Li M."/>
            <person name="Haddad M."/>
            <person name="Duggan G.E."/>
            <person name="Fernandez B.A."/>
            <person name="Kanematsu E."/>
            <person name="Gentles S."/>
            <person name="Christopoulos C.C."/>
            <person name="Choufani S."/>
            <person name="Kwasnicka D."/>
            <person name="Zheng X.H."/>
            <person name="Nusskern D."/>
            <person name="Zhang Q."/>
            <person name="Gu Z."/>
            <person name="Lu F."/>
            <person name="Zeesman S."/>
            <person name="Teshima I."/>
            <person name="Chitayat D."/>
            <person name="Shuman C."/>
            <person name="Weksberg R."/>
            <person name="Zackai E.H."/>
            <person name="Grebe T.A."/>
            <person name="Cox S.R."/>
            <person name="Kirkpatrick S.J."/>
            <person name="Rahman N."/>
            <person name="Friedman J.M."/>
            <person name="Heng H.H.Q."/>
            <person name="Pelicci P."/>
            <person name="Lococo F."/>
            <person name="Belloni E."/>
            <person name="Shaffer L.G."/>
            <person name="Morton C.C."/>
            <person name="Pober B."/>
            <person name="Gusella J."/>
            <person name="Bruns G."/>
            <person name="Korf B.R."/>
            <person name="Quade B.J."/>
            <person name="Ligon A.H."/>
            <person name="Ferguson H."/>
            <person name="Higgins A.W."/>
            <person name="Leach N.T."/>
            <person name="Herrick S.R."/>
            <person name="Lemyre E."/>
            <person name="Farra C.G."/>
            <person name="Kim H.-G."/>
            <person name="Summers A.M."/>
            <person name="Gripp K.W."/>
            <person name="Roberts W."/>
            <person name="Szatmari P."/>
            <person name="Winsor E.J.T."/>
            <person name="Grzeschik K.-H."/>
            <person name="Teebi A."/>
            <person name="Minassian B.A."/>
            <person name="Kere J."/>
            <person name="Armengol L."/>
            <person name="Pujana M.Angel."/>
            <person name="Estivill X."/>
            <person name="Wilson M.D."/>
            <person name="Koop B.F."/>
            <person name="Tosi S."/>
            <person name="Moore G.E."/>
            <person name="Boright A.P."/>
            <person name="Zlotorynski E."/>
            <person name="Kerem B."/>
            <person name="Kroisel P.M."/>
            <person name="Petek E."/>
            <person name="Oscier D.G."/>
            <person name="Mould S.J."/>
            <person name="Doehner H."/>
            <person name="Doehner K."/>
            <person name="Rommens J.M."/>
            <person name="Vincent J.B."/>
            <person name="Venter J.C."/>
            <person name="Li P.W."/>
            <person name="Mural R.J."/>
            <person name="Adams M.D."/>
            <person name="Tsui L.-C."/>
        </authorList>
    </citation>
    <scope>NUCLEOTIDE SEQUENCE</scope>
</reference>
<keyword evidence="2 6" id="KW-0813">Transport</keyword>
<evidence type="ECO:0000256" key="3">
    <source>
        <dbReference type="ARBA" id="ARBA00022692"/>
    </source>
</evidence>
<evidence type="ECO:0000256" key="4">
    <source>
        <dbReference type="ARBA" id="ARBA00022989"/>
    </source>
</evidence>
<feature type="region of interest" description="Disordered" evidence="7">
    <location>
        <begin position="131"/>
        <end position="152"/>
    </location>
</feature>
<dbReference type="GO" id="GO:0005381">
    <property type="term" value="F:iron ion transmembrane transporter activity"/>
    <property type="evidence" value="ECO:0007669"/>
    <property type="project" value="UniProtKB-UniRule"/>
</dbReference>
<feature type="compositionally biased region" description="Basic and acidic residues" evidence="7">
    <location>
        <begin position="136"/>
        <end position="152"/>
    </location>
</feature>
<evidence type="ECO:0000256" key="2">
    <source>
        <dbReference type="ARBA" id="ARBA00022448"/>
    </source>
</evidence>